<protein>
    <submittedName>
        <fullName evidence="2">Uncharacterized protein</fullName>
    </submittedName>
</protein>
<accession>A0ABR9Y5K6</accession>
<reference evidence="2" key="1">
    <citation type="submission" date="2020-04" db="EMBL/GenBank/DDBJ databases">
        <authorList>
            <person name="Sombolestani A."/>
        </authorList>
    </citation>
    <scope>NUCLEOTIDE SEQUENCE</scope>
    <source>
        <strain evidence="2">LMG 31484</strain>
    </source>
</reference>
<gene>
    <name evidence="2" type="ORF">HKD24_08300</name>
</gene>
<evidence type="ECO:0000313" key="2">
    <source>
        <dbReference type="EMBL" id="MBF0859217.1"/>
    </source>
</evidence>
<comment type="caution">
    <text evidence="2">The sequence shown here is derived from an EMBL/GenBank/DDBJ whole genome shotgun (WGS) entry which is preliminary data.</text>
</comment>
<dbReference type="Proteomes" id="UP000623107">
    <property type="component" value="Unassembled WGS sequence"/>
</dbReference>
<feature type="compositionally biased region" description="Polar residues" evidence="1">
    <location>
        <begin position="278"/>
        <end position="288"/>
    </location>
</feature>
<dbReference type="EMBL" id="JABCQG010000009">
    <property type="protein sequence ID" value="MBF0859217.1"/>
    <property type="molecule type" value="Genomic_DNA"/>
</dbReference>
<dbReference type="RefSeq" id="WP_194259872.1">
    <property type="nucleotide sequence ID" value="NZ_JABCQG010000009.1"/>
</dbReference>
<sequence>MTLTLLDGVKLDGFPVEQLYPGWVPVSRIPVVNDFSVVVFGEDSSGRQACWWLEGENYSASHILALHESVRRRLLTAMDYVFWPLATGVLGAPLPEQAPVSCEHLPEIAVNEMSGPWLEGYAPHTLLLPSGHADSGEALSCPNGRQIGENRITALLSAQRGSGPLIVSSPFTALPLLAQITFQTGPLSVSRFQDGDTVFYLIWNENLPALRSSFYYPDGPLLISDDPGAAIIPGLILGWYARHPEHAALIREARPFKAEDFGLGQASGLRQKEPAENTPASGVETVSPSRIRDERAEVTPEPETSRTSPSSPQAEQPTSASASQTSKQGLKSRLKSLFGRL</sequence>
<name>A0ABR9Y5K6_9PROT</name>
<feature type="compositionally biased region" description="Low complexity" evidence="1">
    <location>
        <begin position="299"/>
        <end position="312"/>
    </location>
</feature>
<organism evidence="2 3">
    <name type="scientific">Gluconobacter vitians</name>
    <dbReference type="NCBI Taxonomy" id="2728102"/>
    <lineage>
        <taxon>Bacteria</taxon>
        <taxon>Pseudomonadati</taxon>
        <taxon>Pseudomonadota</taxon>
        <taxon>Alphaproteobacteria</taxon>
        <taxon>Acetobacterales</taxon>
        <taxon>Acetobacteraceae</taxon>
        <taxon>Gluconobacter</taxon>
    </lineage>
</organism>
<feature type="region of interest" description="Disordered" evidence="1">
    <location>
        <begin position="265"/>
        <end position="341"/>
    </location>
</feature>
<evidence type="ECO:0000313" key="3">
    <source>
        <dbReference type="Proteomes" id="UP000623107"/>
    </source>
</evidence>
<evidence type="ECO:0000256" key="1">
    <source>
        <dbReference type="SAM" id="MobiDB-lite"/>
    </source>
</evidence>
<reference evidence="2" key="2">
    <citation type="submission" date="2020-11" db="EMBL/GenBank/DDBJ databases">
        <title>Description of novel Gluconobacter species.</title>
        <authorList>
            <person name="Cleenwerck I."/>
            <person name="Cnockaert M."/>
            <person name="Borremans W."/>
            <person name="Wieme A.D."/>
            <person name="De Vuyst L."/>
            <person name="Vandamme P."/>
        </authorList>
    </citation>
    <scope>NUCLEOTIDE SEQUENCE</scope>
    <source>
        <strain evidence="2">LMG 31484</strain>
    </source>
</reference>
<proteinExistence type="predicted"/>
<keyword evidence="3" id="KW-1185">Reference proteome</keyword>
<feature type="compositionally biased region" description="Polar residues" evidence="1">
    <location>
        <begin position="313"/>
        <end position="329"/>
    </location>
</feature>